<dbReference type="Gene3D" id="1.10.1740.10">
    <property type="match status" value="1"/>
</dbReference>
<dbReference type="Proteomes" id="UP000515909">
    <property type="component" value="Chromosome"/>
</dbReference>
<name>A0A7G8TF73_9FIRM</name>
<dbReference type="GO" id="GO:0003700">
    <property type="term" value="F:DNA-binding transcription factor activity"/>
    <property type="evidence" value="ECO:0007669"/>
    <property type="project" value="InterPro"/>
</dbReference>
<dbReference type="RefSeq" id="WP_187037716.1">
    <property type="nucleotide sequence ID" value="NZ_CP060286.1"/>
</dbReference>
<evidence type="ECO:0000313" key="1">
    <source>
        <dbReference type="EMBL" id="QNK42264.1"/>
    </source>
</evidence>
<evidence type="ECO:0000313" key="2">
    <source>
        <dbReference type="Proteomes" id="UP000515909"/>
    </source>
</evidence>
<accession>A0A7G8TF73</accession>
<dbReference type="GO" id="GO:0006352">
    <property type="term" value="P:DNA-templated transcription initiation"/>
    <property type="evidence" value="ECO:0007669"/>
    <property type="project" value="InterPro"/>
</dbReference>
<sequence>MIYEKGQIGREDYEIFTELYKAEYEGLLRYACAILKGRSNGNPVKGRAEEAVQEMFVFAWEKRNELLSSEKPVGWLYNALHYKVLELIREENKWTKRLLLFENHLEEQNGPHVSLNVELEGIISKEEFDLLKRIYMDGYSYKELCEELHMNKSALGMKIKRIKEKILKEPLNKWRRKRNSAKRDSRGVPN</sequence>
<protein>
    <submittedName>
        <fullName evidence="1">Sigma-70 family RNA polymerase sigma factor</fullName>
    </submittedName>
</protein>
<reference evidence="1 2" key="1">
    <citation type="submission" date="2020-08" db="EMBL/GenBank/DDBJ databases">
        <title>The isolate Caproiciproducens sp. 7D4C2 produces n-caproate at mildly acidic conditions from hexoses: genome and rBOX comparison with related strains and chain-elongating bacteria.</title>
        <authorList>
            <person name="Esquivel-Elizondo S."/>
            <person name="Bagci C."/>
            <person name="Temovska M."/>
            <person name="Jeon B.S."/>
            <person name="Bessarab I."/>
            <person name="Williams R.B.H."/>
            <person name="Huson D.H."/>
            <person name="Angenent L.T."/>
        </authorList>
    </citation>
    <scope>NUCLEOTIDE SEQUENCE [LARGE SCALE GENOMIC DNA]</scope>
    <source>
        <strain evidence="1 2">7D4C2</strain>
    </source>
</reference>
<dbReference type="EMBL" id="CP060286">
    <property type="protein sequence ID" value="QNK42264.1"/>
    <property type="molecule type" value="Genomic_DNA"/>
</dbReference>
<dbReference type="KEGG" id="cfem:HCR03_08675"/>
<proteinExistence type="predicted"/>
<organism evidence="1 2">
    <name type="scientific">Caproicibacter fermentans</name>
    <dbReference type="NCBI Taxonomy" id="2576756"/>
    <lineage>
        <taxon>Bacteria</taxon>
        <taxon>Bacillati</taxon>
        <taxon>Bacillota</taxon>
        <taxon>Clostridia</taxon>
        <taxon>Eubacteriales</taxon>
        <taxon>Acutalibacteraceae</taxon>
        <taxon>Caproicibacter</taxon>
    </lineage>
</organism>
<gene>
    <name evidence="1" type="ORF">HCR03_08675</name>
</gene>
<dbReference type="SUPFAM" id="SSF88946">
    <property type="entry name" value="Sigma2 domain of RNA polymerase sigma factors"/>
    <property type="match status" value="1"/>
</dbReference>
<dbReference type="SUPFAM" id="SSF88659">
    <property type="entry name" value="Sigma3 and sigma4 domains of RNA polymerase sigma factors"/>
    <property type="match status" value="1"/>
</dbReference>
<dbReference type="InterPro" id="IPR013324">
    <property type="entry name" value="RNA_pol_sigma_r3/r4-like"/>
</dbReference>
<dbReference type="InterPro" id="IPR013325">
    <property type="entry name" value="RNA_pol_sigma_r2"/>
</dbReference>
<dbReference type="AlphaFoldDB" id="A0A7G8TF73"/>